<accession>A0A9D0ZZA0</accession>
<dbReference type="Pfam" id="PF04976">
    <property type="entry name" value="DmsC"/>
    <property type="match status" value="1"/>
</dbReference>
<dbReference type="Proteomes" id="UP000824261">
    <property type="component" value="Unassembled WGS sequence"/>
</dbReference>
<feature type="transmembrane region" description="Helical" evidence="1">
    <location>
        <begin position="171"/>
        <end position="192"/>
    </location>
</feature>
<evidence type="ECO:0000313" key="2">
    <source>
        <dbReference type="EMBL" id="HIR00936.1"/>
    </source>
</evidence>
<keyword evidence="1" id="KW-1133">Transmembrane helix</keyword>
<feature type="transmembrane region" description="Helical" evidence="1">
    <location>
        <begin position="204"/>
        <end position="223"/>
    </location>
</feature>
<organism evidence="2 3">
    <name type="scientific">Candidatus Aveggerthella stercoripullorum</name>
    <dbReference type="NCBI Taxonomy" id="2840688"/>
    <lineage>
        <taxon>Bacteria</taxon>
        <taxon>Bacillati</taxon>
        <taxon>Actinomycetota</taxon>
        <taxon>Coriobacteriia</taxon>
        <taxon>Eggerthellales</taxon>
        <taxon>Eggerthellaceae</taxon>
        <taxon>Eggerthellaceae incertae sedis</taxon>
        <taxon>Candidatus Aveggerthella</taxon>
    </lineage>
</organism>
<gene>
    <name evidence="2" type="ORF">IAA69_01470</name>
</gene>
<feature type="transmembrane region" description="Helical" evidence="1">
    <location>
        <begin position="235"/>
        <end position="266"/>
    </location>
</feature>
<dbReference type="GO" id="GO:0019645">
    <property type="term" value="P:anaerobic electron transport chain"/>
    <property type="evidence" value="ECO:0007669"/>
    <property type="project" value="InterPro"/>
</dbReference>
<dbReference type="GO" id="GO:0009390">
    <property type="term" value="C:dimethyl sulfoxide reductase complex"/>
    <property type="evidence" value="ECO:0007669"/>
    <property type="project" value="TreeGrafter"/>
</dbReference>
<sequence length="272" mass="27597">MAIQWSLVLFTVLTGIAGWMFAGVAFDSLRGKNQPKAFLAGLIALIVMAVGGIASVTHLSHPDRMLAALSHPTSGIFVEAVLVGLAGVCMIVFIILAKRGASAGAQKVFAVLGAIFGIVLSFMAGSSYMMSSTSTWNTVLLPIGYLCTSIPGGLGAYLAVVGAGDRDSARLLSIGTIVGGVLAAVASLAYVAVTGFPASAMAPLWAGCVLCGGVVPVVCGVMGMKTPERTATFGVVTLVGGLVGSACFRVIMWQVFALAAVGAPYITNFAAM</sequence>
<comment type="caution">
    <text evidence="2">The sequence shown here is derived from an EMBL/GenBank/DDBJ whole genome shotgun (WGS) entry which is preliminary data.</text>
</comment>
<dbReference type="AlphaFoldDB" id="A0A9D0ZZA0"/>
<name>A0A9D0ZZA0_9ACTN</name>
<dbReference type="PANTHER" id="PTHR38095">
    <property type="entry name" value="ANAEROBIC DIMETHYL SULFOXIDE REDUCTASE CHAIN YNFH"/>
    <property type="match status" value="1"/>
</dbReference>
<feature type="transmembrane region" description="Helical" evidence="1">
    <location>
        <begin position="6"/>
        <end position="26"/>
    </location>
</feature>
<feature type="transmembrane region" description="Helical" evidence="1">
    <location>
        <begin position="143"/>
        <end position="164"/>
    </location>
</feature>
<dbReference type="InterPro" id="IPR007059">
    <property type="entry name" value="DmsC"/>
</dbReference>
<dbReference type="PANTHER" id="PTHR38095:SF1">
    <property type="entry name" value="ANAEROBIC DIMETHYL SULFOXIDE REDUCTASE CHAIN YNFH"/>
    <property type="match status" value="1"/>
</dbReference>
<protein>
    <submittedName>
        <fullName evidence="2">Dimethyl sulfoxide reductase anchor subunit</fullName>
    </submittedName>
</protein>
<feature type="transmembrane region" description="Helical" evidence="1">
    <location>
        <begin position="76"/>
        <end position="96"/>
    </location>
</feature>
<evidence type="ECO:0000256" key="1">
    <source>
        <dbReference type="SAM" id="Phobius"/>
    </source>
</evidence>
<proteinExistence type="predicted"/>
<dbReference type="GO" id="GO:0009389">
    <property type="term" value="F:dimethyl sulfoxide reductase activity"/>
    <property type="evidence" value="ECO:0007669"/>
    <property type="project" value="TreeGrafter"/>
</dbReference>
<dbReference type="EMBL" id="DVGB01000015">
    <property type="protein sequence ID" value="HIR00936.1"/>
    <property type="molecule type" value="Genomic_DNA"/>
</dbReference>
<keyword evidence="1" id="KW-0472">Membrane</keyword>
<feature type="transmembrane region" description="Helical" evidence="1">
    <location>
        <begin position="38"/>
        <end position="56"/>
    </location>
</feature>
<feature type="transmembrane region" description="Helical" evidence="1">
    <location>
        <begin position="108"/>
        <end position="131"/>
    </location>
</feature>
<evidence type="ECO:0000313" key="3">
    <source>
        <dbReference type="Proteomes" id="UP000824261"/>
    </source>
</evidence>
<reference evidence="2" key="2">
    <citation type="journal article" date="2021" name="PeerJ">
        <title>Extensive microbial diversity within the chicken gut microbiome revealed by metagenomics and culture.</title>
        <authorList>
            <person name="Gilroy R."/>
            <person name="Ravi A."/>
            <person name="Getino M."/>
            <person name="Pursley I."/>
            <person name="Horton D.L."/>
            <person name="Alikhan N.F."/>
            <person name="Baker D."/>
            <person name="Gharbi K."/>
            <person name="Hall N."/>
            <person name="Watson M."/>
            <person name="Adriaenssens E.M."/>
            <person name="Foster-Nyarko E."/>
            <person name="Jarju S."/>
            <person name="Secka A."/>
            <person name="Antonio M."/>
            <person name="Oren A."/>
            <person name="Chaudhuri R.R."/>
            <person name="La Ragione R."/>
            <person name="Hildebrand F."/>
            <person name="Pallen M.J."/>
        </authorList>
    </citation>
    <scope>NUCLEOTIDE SEQUENCE</scope>
    <source>
        <strain evidence="2">ChiGjej1B1-2707</strain>
    </source>
</reference>
<dbReference type="GO" id="GO:0005886">
    <property type="term" value="C:plasma membrane"/>
    <property type="evidence" value="ECO:0007669"/>
    <property type="project" value="TreeGrafter"/>
</dbReference>
<keyword evidence="1" id="KW-0812">Transmembrane</keyword>
<reference evidence="2" key="1">
    <citation type="submission" date="2020-10" db="EMBL/GenBank/DDBJ databases">
        <authorList>
            <person name="Gilroy R."/>
        </authorList>
    </citation>
    <scope>NUCLEOTIDE SEQUENCE</scope>
    <source>
        <strain evidence="2">ChiGjej1B1-2707</strain>
    </source>
</reference>